<gene>
    <name evidence="4" type="ORF">F4559_001226</name>
</gene>
<dbReference type="InterPro" id="IPR051400">
    <property type="entry name" value="HAD-like_hydrolase"/>
</dbReference>
<comment type="caution">
    <text evidence="4">The sequence shown here is derived from an EMBL/GenBank/DDBJ whole genome shotgun (WGS) entry which is preliminary data.</text>
</comment>
<keyword evidence="3" id="KW-0460">Magnesium</keyword>
<proteinExistence type="predicted"/>
<dbReference type="EMBL" id="JACHJS010000001">
    <property type="protein sequence ID" value="MBB4963867.1"/>
    <property type="molecule type" value="Genomic_DNA"/>
</dbReference>
<dbReference type="SFLD" id="SFLDG01129">
    <property type="entry name" value="C1.5:_HAD__Beta-PGM__Phosphata"/>
    <property type="match status" value="1"/>
</dbReference>
<keyword evidence="2 4" id="KW-0378">Hydrolase</keyword>
<dbReference type="Gene3D" id="1.20.120.710">
    <property type="entry name" value="Haloacid dehalogenase hydrolase-like domain"/>
    <property type="match status" value="1"/>
</dbReference>
<keyword evidence="5" id="KW-1185">Reference proteome</keyword>
<dbReference type="InterPro" id="IPR023214">
    <property type="entry name" value="HAD_sf"/>
</dbReference>
<dbReference type="PANTHER" id="PTHR46470">
    <property type="entry name" value="N-ACYLNEURAMINATE-9-PHOSPHATASE"/>
    <property type="match status" value="1"/>
</dbReference>
<dbReference type="InterPro" id="IPR006439">
    <property type="entry name" value="HAD-SF_hydro_IA"/>
</dbReference>
<dbReference type="Gene3D" id="3.40.50.1000">
    <property type="entry name" value="HAD superfamily/HAD-like"/>
    <property type="match status" value="1"/>
</dbReference>
<evidence type="ECO:0000313" key="5">
    <source>
        <dbReference type="Proteomes" id="UP000542674"/>
    </source>
</evidence>
<reference evidence="4 5" key="1">
    <citation type="submission" date="2020-08" db="EMBL/GenBank/DDBJ databases">
        <title>Sequencing the genomes of 1000 actinobacteria strains.</title>
        <authorList>
            <person name="Klenk H.-P."/>
        </authorList>
    </citation>
    <scope>NUCLEOTIDE SEQUENCE [LARGE SCALE GENOMIC DNA]</scope>
    <source>
        <strain evidence="4 5">DSM 45084</strain>
    </source>
</reference>
<dbReference type="GO" id="GO:0044281">
    <property type="term" value="P:small molecule metabolic process"/>
    <property type="evidence" value="ECO:0007669"/>
    <property type="project" value="UniProtKB-ARBA"/>
</dbReference>
<evidence type="ECO:0000313" key="4">
    <source>
        <dbReference type="EMBL" id="MBB4963867.1"/>
    </source>
</evidence>
<sequence length="245" mass="26396">MTTAAPSLTPRRTGEIRAVCLDVDDTLVDYSTSSKAALAAIVGNDDSFPLWQRITDEHCSRLLAGELTYDTMRNIRTRAFFAALGEELSEAEATRRELRRQEVLAAGWRLFPDVVPCLEWLRASGLPLAAVSNASGRHQRVKIANLGLAQYFDTVLIAGEVGAAKPDRVIFDTACDDLGVSLHDTVHVGDRLHADAIGARDAGMKGVWLNRQGPREGTLPTGISAISSLSELPELLVCELSAASA</sequence>
<comment type="cofactor">
    <cofactor evidence="1">
        <name>Mg(2+)</name>
        <dbReference type="ChEBI" id="CHEBI:18420"/>
    </cofactor>
</comment>
<organism evidence="4 5">
    <name type="scientific">Saccharothrix violaceirubra</name>
    <dbReference type="NCBI Taxonomy" id="413306"/>
    <lineage>
        <taxon>Bacteria</taxon>
        <taxon>Bacillati</taxon>
        <taxon>Actinomycetota</taxon>
        <taxon>Actinomycetes</taxon>
        <taxon>Pseudonocardiales</taxon>
        <taxon>Pseudonocardiaceae</taxon>
        <taxon>Saccharothrix</taxon>
    </lineage>
</organism>
<evidence type="ECO:0000256" key="3">
    <source>
        <dbReference type="ARBA" id="ARBA00022842"/>
    </source>
</evidence>
<protein>
    <submittedName>
        <fullName evidence="4">Putative hydrolase of the HAD superfamily</fullName>
    </submittedName>
</protein>
<dbReference type="PANTHER" id="PTHR46470:SF4">
    <property type="entry name" value="5-AMINO-6-(5-PHOSPHO-D-RIBITYLAMINO)URACIL PHOSPHATASE YIGB"/>
    <property type="match status" value="1"/>
</dbReference>
<dbReference type="SFLD" id="SFLDS00003">
    <property type="entry name" value="Haloacid_Dehalogenase"/>
    <property type="match status" value="1"/>
</dbReference>
<accession>A0A7W7T0P6</accession>
<evidence type="ECO:0000256" key="1">
    <source>
        <dbReference type="ARBA" id="ARBA00001946"/>
    </source>
</evidence>
<dbReference type="GO" id="GO:0016787">
    <property type="term" value="F:hydrolase activity"/>
    <property type="evidence" value="ECO:0007669"/>
    <property type="project" value="UniProtKB-KW"/>
</dbReference>
<dbReference type="SUPFAM" id="SSF56784">
    <property type="entry name" value="HAD-like"/>
    <property type="match status" value="1"/>
</dbReference>
<evidence type="ECO:0000256" key="2">
    <source>
        <dbReference type="ARBA" id="ARBA00022801"/>
    </source>
</evidence>
<dbReference type="RefSeq" id="WP_312865480.1">
    <property type="nucleotide sequence ID" value="NZ_BAABAI010000034.1"/>
</dbReference>
<dbReference type="PRINTS" id="PR00413">
    <property type="entry name" value="HADHALOGNASE"/>
</dbReference>
<dbReference type="InterPro" id="IPR036412">
    <property type="entry name" value="HAD-like_sf"/>
</dbReference>
<name>A0A7W7T0P6_9PSEU</name>
<dbReference type="Proteomes" id="UP000542674">
    <property type="component" value="Unassembled WGS sequence"/>
</dbReference>
<dbReference type="NCBIfam" id="TIGR01549">
    <property type="entry name" value="HAD-SF-IA-v1"/>
    <property type="match status" value="1"/>
</dbReference>
<dbReference type="Pfam" id="PF00702">
    <property type="entry name" value="Hydrolase"/>
    <property type="match status" value="1"/>
</dbReference>
<dbReference type="NCBIfam" id="TIGR01509">
    <property type="entry name" value="HAD-SF-IA-v3"/>
    <property type="match status" value="1"/>
</dbReference>
<dbReference type="AlphaFoldDB" id="A0A7W7T0P6"/>